<protein>
    <submittedName>
        <fullName evidence="9">Probable aquaporin NIP7-1 isoform X1</fullName>
    </submittedName>
</protein>
<comment type="subcellular location">
    <subcellularLocation>
        <location evidence="1">Membrane</location>
        <topology evidence="1">Multi-pass membrane protein</topology>
    </subcellularLocation>
</comment>
<keyword evidence="5 7" id="KW-0472">Membrane</keyword>
<dbReference type="RefSeq" id="XP_022138204.1">
    <property type="nucleotide sequence ID" value="XM_022282512.1"/>
</dbReference>
<accession>A0A6J1C9G1</accession>
<feature type="transmembrane region" description="Helical" evidence="7">
    <location>
        <begin position="154"/>
        <end position="174"/>
    </location>
</feature>
<evidence type="ECO:0000256" key="3">
    <source>
        <dbReference type="ARBA" id="ARBA00022692"/>
    </source>
</evidence>
<dbReference type="PANTHER" id="PTHR45724:SF26">
    <property type="entry name" value="AQUAPORIN NIP7-1-RELATED"/>
    <property type="match status" value="1"/>
</dbReference>
<evidence type="ECO:0000256" key="1">
    <source>
        <dbReference type="ARBA" id="ARBA00004141"/>
    </source>
</evidence>
<keyword evidence="4 7" id="KW-1133">Transmembrane helix</keyword>
<proteinExistence type="inferred from homology"/>
<dbReference type="PRINTS" id="PR00783">
    <property type="entry name" value="MINTRINSICP"/>
</dbReference>
<dbReference type="AlphaFoldDB" id="A0A6J1C9G1"/>
<evidence type="ECO:0000256" key="6">
    <source>
        <dbReference type="RuleBase" id="RU000477"/>
    </source>
</evidence>
<sequence>MNLIILYVLLQVLAEMVGSFLLMVCVCGTTASAGLMGLFDYAVAAGLTVGVLTFSFRPISGAHFNPAITLASAIFSHFPWSLVMPYAVAQTTGCVMATYAGMFIYNIKPQQLTTRPFQPTISAFLVELLAAFILMFLVSSLAHHQHQSVGQFSGFVIGMAIGLAVLITGPISGGSMNPARSLGPAIVSWAFDDIWIYITAPVIGAVSGAFLYGVLRLRPPRANSPSSASTTRLFPRSSSANACLIIT</sequence>
<feature type="transmembrane region" description="Helical" evidence="7">
    <location>
        <begin position="38"/>
        <end position="56"/>
    </location>
</feature>
<dbReference type="GO" id="GO:0016020">
    <property type="term" value="C:membrane"/>
    <property type="evidence" value="ECO:0007669"/>
    <property type="project" value="UniProtKB-SubCell"/>
</dbReference>
<dbReference type="GO" id="GO:0015267">
    <property type="term" value="F:channel activity"/>
    <property type="evidence" value="ECO:0007669"/>
    <property type="project" value="InterPro"/>
</dbReference>
<feature type="transmembrane region" description="Helical" evidence="7">
    <location>
        <begin position="121"/>
        <end position="142"/>
    </location>
</feature>
<feature type="transmembrane region" description="Helical" evidence="7">
    <location>
        <begin position="194"/>
        <end position="215"/>
    </location>
</feature>
<reference evidence="9" key="1">
    <citation type="submission" date="2025-08" db="UniProtKB">
        <authorList>
            <consortium name="RefSeq"/>
        </authorList>
    </citation>
    <scope>IDENTIFICATION</scope>
    <source>
        <strain evidence="9">OHB3-1</strain>
    </source>
</reference>
<evidence type="ECO:0000313" key="9">
    <source>
        <dbReference type="RefSeq" id="XP_022138204.1"/>
    </source>
</evidence>
<dbReference type="InterPro" id="IPR023271">
    <property type="entry name" value="Aquaporin-like"/>
</dbReference>
<keyword evidence="8" id="KW-1185">Reference proteome</keyword>
<dbReference type="KEGG" id="mcha:111009435"/>
<name>A0A6J1C9G1_MOMCH</name>
<evidence type="ECO:0000256" key="2">
    <source>
        <dbReference type="ARBA" id="ARBA00022448"/>
    </source>
</evidence>
<keyword evidence="2 6" id="KW-0813">Transport</keyword>
<dbReference type="Gene3D" id="1.20.1080.10">
    <property type="entry name" value="Glycerol uptake facilitator protein"/>
    <property type="match status" value="1"/>
</dbReference>
<dbReference type="Proteomes" id="UP000504603">
    <property type="component" value="Unplaced"/>
</dbReference>
<dbReference type="InterPro" id="IPR000425">
    <property type="entry name" value="MIP"/>
</dbReference>
<dbReference type="OrthoDB" id="3222at2759"/>
<gene>
    <name evidence="9" type="primary">LOC111009435</name>
</gene>
<dbReference type="PROSITE" id="PS00221">
    <property type="entry name" value="MIP"/>
    <property type="match status" value="1"/>
</dbReference>
<dbReference type="InterPro" id="IPR034294">
    <property type="entry name" value="Aquaporin_transptr"/>
</dbReference>
<dbReference type="PANTHER" id="PTHR45724">
    <property type="entry name" value="AQUAPORIN NIP2-1"/>
    <property type="match status" value="1"/>
</dbReference>
<evidence type="ECO:0000256" key="5">
    <source>
        <dbReference type="ARBA" id="ARBA00023136"/>
    </source>
</evidence>
<evidence type="ECO:0000256" key="4">
    <source>
        <dbReference type="ARBA" id="ARBA00022989"/>
    </source>
</evidence>
<evidence type="ECO:0000256" key="7">
    <source>
        <dbReference type="SAM" id="Phobius"/>
    </source>
</evidence>
<keyword evidence="3 6" id="KW-0812">Transmembrane</keyword>
<dbReference type="SUPFAM" id="SSF81338">
    <property type="entry name" value="Aquaporin-like"/>
    <property type="match status" value="1"/>
</dbReference>
<dbReference type="GeneID" id="111009435"/>
<dbReference type="InterPro" id="IPR022357">
    <property type="entry name" value="MIP_CS"/>
</dbReference>
<dbReference type="Pfam" id="PF00230">
    <property type="entry name" value="MIP"/>
    <property type="match status" value="1"/>
</dbReference>
<comment type="similarity">
    <text evidence="6">Belongs to the MIP/aquaporin (TC 1.A.8) family.</text>
</comment>
<evidence type="ECO:0000313" key="8">
    <source>
        <dbReference type="Proteomes" id="UP000504603"/>
    </source>
</evidence>
<organism evidence="8 9">
    <name type="scientific">Momordica charantia</name>
    <name type="common">Bitter gourd</name>
    <name type="synonym">Balsam pear</name>
    <dbReference type="NCBI Taxonomy" id="3673"/>
    <lineage>
        <taxon>Eukaryota</taxon>
        <taxon>Viridiplantae</taxon>
        <taxon>Streptophyta</taxon>
        <taxon>Embryophyta</taxon>
        <taxon>Tracheophyta</taxon>
        <taxon>Spermatophyta</taxon>
        <taxon>Magnoliopsida</taxon>
        <taxon>eudicotyledons</taxon>
        <taxon>Gunneridae</taxon>
        <taxon>Pentapetalae</taxon>
        <taxon>rosids</taxon>
        <taxon>fabids</taxon>
        <taxon>Cucurbitales</taxon>
        <taxon>Cucurbitaceae</taxon>
        <taxon>Momordiceae</taxon>
        <taxon>Momordica</taxon>
    </lineage>
</organism>